<evidence type="ECO:0000313" key="4">
    <source>
        <dbReference type="EMBL" id="MFB9990737.1"/>
    </source>
</evidence>
<dbReference type="Proteomes" id="UP001589733">
    <property type="component" value="Unassembled WGS sequence"/>
</dbReference>
<comment type="similarity">
    <text evidence="1">Belongs to the peptidase C1 family.</text>
</comment>
<dbReference type="RefSeq" id="WP_380004953.1">
    <property type="nucleotide sequence ID" value="NZ_JBHLYR010000008.1"/>
</dbReference>
<dbReference type="CDD" id="cd02619">
    <property type="entry name" value="Peptidase_C1"/>
    <property type="match status" value="1"/>
</dbReference>
<dbReference type="InterPro" id="IPR000668">
    <property type="entry name" value="Peptidase_C1A_C"/>
</dbReference>
<evidence type="ECO:0000313" key="5">
    <source>
        <dbReference type="Proteomes" id="UP001589733"/>
    </source>
</evidence>
<evidence type="ECO:0000256" key="1">
    <source>
        <dbReference type="ARBA" id="ARBA00008455"/>
    </source>
</evidence>
<evidence type="ECO:0000259" key="3">
    <source>
        <dbReference type="Pfam" id="PF00112"/>
    </source>
</evidence>
<organism evidence="4 5">
    <name type="scientific">Deinococcus oregonensis</name>
    <dbReference type="NCBI Taxonomy" id="1805970"/>
    <lineage>
        <taxon>Bacteria</taxon>
        <taxon>Thermotogati</taxon>
        <taxon>Deinococcota</taxon>
        <taxon>Deinococci</taxon>
        <taxon>Deinococcales</taxon>
        <taxon>Deinococcaceae</taxon>
        <taxon>Deinococcus</taxon>
    </lineage>
</organism>
<dbReference type="InterPro" id="IPR013128">
    <property type="entry name" value="Peptidase_C1A"/>
</dbReference>
<dbReference type="PANTHER" id="PTHR12411">
    <property type="entry name" value="CYSTEINE PROTEASE FAMILY C1-RELATED"/>
    <property type="match status" value="1"/>
</dbReference>
<keyword evidence="5" id="KW-1185">Reference proteome</keyword>
<feature type="chain" id="PRO_5047538200" evidence="2">
    <location>
        <begin position="38"/>
        <end position="621"/>
    </location>
</feature>
<dbReference type="Pfam" id="PF00112">
    <property type="entry name" value="Peptidase_C1"/>
    <property type="match status" value="1"/>
</dbReference>
<protein>
    <submittedName>
        <fullName evidence="4">C1 family peptidase</fullName>
    </submittedName>
</protein>
<feature type="signal peptide" evidence="2">
    <location>
        <begin position="1"/>
        <end position="37"/>
    </location>
</feature>
<proteinExistence type="inferred from homology"/>
<comment type="caution">
    <text evidence="4">The sequence shown here is derived from an EMBL/GenBank/DDBJ whole genome shotgun (WGS) entry which is preliminary data.</text>
</comment>
<dbReference type="InterPro" id="IPR038765">
    <property type="entry name" value="Papain-like_cys_pep_sf"/>
</dbReference>
<gene>
    <name evidence="4" type="ORF">ACFFLM_01875</name>
</gene>
<name>A0ABV6ATA7_9DEIO</name>
<evidence type="ECO:0000256" key="2">
    <source>
        <dbReference type="SAM" id="SignalP"/>
    </source>
</evidence>
<keyword evidence="2" id="KW-0732">Signal</keyword>
<dbReference type="EMBL" id="JBHLYR010000008">
    <property type="protein sequence ID" value="MFB9990737.1"/>
    <property type="molecule type" value="Genomic_DNA"/>
</dbReference>
<reference evidence="4 5" key="1">
    <citation type="submission" date="2024-09" db="EMBL/GenBank/DDBJ databases">
        <authorList>
            <person name="Sun Q."/>
            <person name="Mori K."/>
        </authorList>
    </citation>
    <scope>NUCLEOTIDE SEQUENCE [LARGE SCALE GENOMIC DNA]</scope>
    <source>
        <strain evidence="4 5">JCM 13503</strain>
    </source>
</reference>
<dbReference type="Gene3D" id="3.90.70.10">
    <property type="entry name" value="Cysteine proteinases"/>
    <property type="match status" value="1"/>
</dbReference>
<feature type="domain" description="Peptidase C1A papain C-terminal" evidence="3">
    <location>
        <begin position="536"/>
        <end position="594"/>
    </location>
</feature>
<sequence>MKGNTNRPVYSFAQHTSLTHRLTTRLTALRSTATALAALTVALACTASAQGNTVNTLQLNRLQLQPITIQNQQLFRLQLDPGLFQKTLQAPNVFQVNLDDLPARIQARDANIRSSLALTNQLANVADLRSDIARMTLQLPAGLTVPATVNLRGGQQQEVLLYGRDTVARSVADAEAKAAVNRAEILRSFGLDEQTLSQTAAPGTAAVLANPAASRVAITAPATRISAATQVQVAQVTQAAQVAQAQTQIQRLNPTGLSTAQLKVATSITDLLKFDTFVQPNQPPSQPGDELGDGFTKTPTDGACRFTPTNALFGQMRGGNLGTITTIKNQGRRGTCMAFGFVSALESQIARRIKTRFNLSEQYAYYWLRGDDGVLGDGAGWGDYDDAVSRQRMIPTEVRWKYNPSYSRQTLPGGDKPITQFKNSCTNYADQACSDTTAQAQLVCQGSTNNCAWKPEWEIQENAAFNFRPTKGNEVWHSLGTLPFNSTQVTREYRRLMMKKMLDRGDQLVLGFGVDAAFDSIGAAGTPNMGLIGQNYRGGHAVHLVGYVNTGSVTINNVKLANFINLGSMTFPTGVWIIKNSWGCGFGDGGYAYLPDSFLDQETNGVYNLPNNAVASDMSSF</sequence>
<accession>A0ABV6ATA7</accession>
<dbReference type="SUPFAM" id="SSF54001">
    <property type="entry name" value="Cysteine proteinases"/>
    <property type="match status" value="1"/>
</dbReference>